<evidence type="ECO:0000313" key="2">
    <source>
        <dbReference type="Proteomes" id="UP000235371"/>
    </source>
</evidence>
<gene>
    <name evidence="1" type="ORF">K444DRAFT_705624</name>
</gene>
<dbReference type="RefSeq" id="XP_024741864.1">
    <property type="nucleotide sequence ID" value="XM_024888115.1"/>
</dbReference>
<dbReference type="EMBL" id="KZ613747">
    <property type="protein sequence ID" value="PMD64960.1"/>
    <property type="molecule type" value="Genomic_DNA"/>
</dbReference>
<name>A0A2J6TPL9_9HELO</name>
<evidence type="ECO:0000313" key="1">
    <source>
        <dbReference type="EMBL" id="PMD64960.1"/>
    </source>
</evidence>
<reference evidence="1 2" key="1">
    <citation type="submission" date="2016-04" db="EMBL/GenBank/DDBJ databases">
        <title>A degradative enzymes factory behind the ericoid mycorrhizal symbiosis.</title>
        <authorList>
            <consortium name="DOE Joint Genome Institute"/>
            <person name="Martino E."/>
            <person name="Morin E."/>
            <person name="Grelet G."/>
            <person name="Kuo A."/>
            <person name="Kohler A."/>
            <person name="Daghino S."/>
            <person name="Barry K."/>
            <person name="Choi C."/>
            <person name="Cichocki N."/>
            <person name="Clum A."/>
            <person name="Copeland A."/>
            <person name="Hainaut M."/>
            <person name="Haridas S."/>
            <person name="Labutti K."/>
            <person name="Lindquist E."/>
            <person name="Lipzen A."/>
            <person name="Khouja H.-R."/>
            <person name="Murat C."/>
            <person name="Ohm R."/>
            <person name="Olson A."/>
            <person name="Spatafora J."/>
            <person name="Veneault-Fourrey C."/>
            <person name="Henrissat B."/>
            <person name="Grigoriev I."/>
            <person name="Martin F."/>
            <person name="Perotto S."/>
        </authorList>
    </citation>
    <scope>NUCLEOTIDE SEQUENCE [LARGE SCALE GENOMIC DNA]</scope>
    <source>
        <strain evidence="1 2">E</strain>
    </source>
</reference>
<organism evidence="1 2">
    <name type="scientific">Hyaloscypha bicolor E</name>
    <dbReference type="NCBI Taxonomy" id="1095630"/>
    <lineage>
        <taxon>Eukaryota</taxon>
        <taxon>Fungi</taxon>
        <taxon>Dikarya</taxon>
        <taxon>Ascomycota</taxon>
        <taxon>Pezizomycotina</taxon>
        <taxon>Leotiomycetes</taxon>
        <taxon>Helotiales</taxon>
        <taxon>Hyaloscyphaceae</taxon>
        <taxon>Hyaloscypha</taxon>
        <taxon>Hyaloscypha bicolor</taxon>
    </lineage>
</organism>
<dbReference type="AlphaFoldDB" id="A0A2J6TPL9"/>
<protein>
    <submittedName>
        <fullName evidence="1">Uncharacterized protein</fullName>
    </submittedName>
</protein>
<dbReference type="GeneID" id="36596191"/>
<proteinExistence type="predicted"/>
<dbReference type="Proteomes" id="UP000235371">
    <property type="component" value="Unassembled WGS sequence"/>
</dbReference>
<keyword evidence="2" id="KW-1185">Reference proteome</keyword>
<dbReference type="InParanoid" id="A0A2J6TPL9"/>
<accession>A0A2J6TPL9</accession>
<sequence>MFDPSDFAGKKPSIACELSCGRVLPSSSTLPLLSKISLVHPRLRIYSTDSVQKMLLPNAVGLVERGKPRLKRGRRGPKSTSINRGTFLPSRKQHHIRFNLKDGLGATFLSEFSICDLNSNLSSDQTQTLQTLSSRIADKNPDVLQMDSALPGARYSLDGKAGLKLLQQVLFPMSPSPPTDVVFLELDFEGQHQHIK</sequence>